<keyword evidence="3" id="KW-1185">Reference proteome</keyword>
<dbReference type="EMBL" id="JBAWKY010000006">
    <property type="protein sequence ID" value="MEI4463816.1"/>
    <property type="molecule type" value="Genomic_DNA"/>
</dbReference>
<evidence type="ECO:0000313" key="3">
    <source>
        <dbReference type="Proteomes" id="UP001387110"/>
    </source>
</evidence>
<keyword evidence="1" id="KW-0812">Transmembrane</keyword>
<protein>
    <submittedName>
        <fullName evidence="2">DUF58 domain-containing protein</fullName>
    </submittedName>
</protein>
<feature type="transmembrane region" description="Helical" evidence="1">
    <location>
        <begin position="20"/>
        <end position="49"/>
    </location>
</feature>
<keyword evidence="1" id="KW-0472">Membrane</keyword>
<keyword evidence="1" id="KW-1133">Transmembrane helix</keyword>
<accession>A0ABU8ELM5</accession>
<organism evidence="2 3">
    <name type="scientific">Exiguobacterium indicum</name>
    <dbReference type="NCBI Taxonomy" id="296995"/>
    <lineage>
        <taxon>Bacteria</taxon>
        <taxon>Bacillati</taxon>
        <taxon>Bacillota</taxon>
        <taxon>Bacilli</taxon>
        <taxon>Bacillales</taxon>
        <taxon>Bacillales Family XII. Incertae Sedis</taxon>
        <taxon>Exiguobacterium</taxon>
    </lineage>
</organism>
<dbReference type="PANTHER" id="PTHR34351:SF2">
    <property type="entry name" value="DUF58 DOMAIN-CONTAINING PROTEIN"/>
    <property type="match status" value="1"/>
</dbReference>
<proteinExistence type="predicted"/>
<evidence type="ECO:0000256" key="1">
    <source>
        <dbReference type="SAM" id="Phobius"/>
    </source>
</evidence>
<reference evidence="2 3" key="1">
    <citation type="submission" date="2023-12" db="EMBL/GenBank/DDBJ databases">
        <authorList>
            <person name="Easwaran N."/>
            <person name="Lazarus H.P.S."/>
        </authorList>
    </citation>
    <scope>NUCLEOTIDE SEQUENCE [LARGE SCALE GENOMIC DNA]</scope>
    <source>
        <strain evidence="2 3">VIT-2023</strain>
    </source>
</reference>
<comment type="caution">
    <text evidence="2">The sequence shown here is derived from an EMBL/GenBank/DDBJ whole genome shotgun (WGS) entry which is preliminary data.</text>
</comment>
<gene>
    <name evidence="2" type="ORF">SZL87_15430</name>
</gene>
<sequence length="347" mass="39684">MRTTADIPFYLEPKLIPIHTTFILVFLFLPYVYWISLLFTLVLTLSVYVERYRRKLQSHLDVSFEQEDSILFKGERSHLFMSIDNVQLVNEMNGTIQLRLPYSDSYAVTHPSEEGSIIELKELPERLEFTIIGKKRGPVSMDELALLIRLPLRMGNMVVSIDSSLSWTVYPAIESQQTGKIRTLFNLGDRATNHSPIKDRSQQVSSHPYTIEPSRQIDWFATAKRGSLQAKIYQPSAQDTFTLFLDLSAVNGPGLNHRFEDLIAQTALVSRMLIAEGGKLELFINKIDGNGKVTHLKIQEGAKQLKKILYLLSQLSDRDVYVPPARYKTYVQRFKNKQSQLVTISVS</sequence>
<dbReference type="RefSeq" id="WP_336449671.1">
    <property type="nucleotide sequence ID" value="NZ_JBAWKY010000006.1"/>
</dbReference>
<name>A0ABU8ELM5_9BACL</name>
<dbReference type="Proteomes" id="UP001387110">
    <property type="component" value="Unassembled WGS sequence"/>
</dbReference>
<dbReference type="PANTHER" id="PTHR34351">
    <property type="entry name" value="SLR1927 PROTEIN-RELATED"/>
    <property type="match status" value="1"/>
</dbReference>
<evidence type="ECO:0000313" key="2">
    <source>
        <dbReference type="EMBL" id="MEI4463816.1"/>
    </source>
</evidence>